<sequence>MRQGNNAQRLIRVVKELAQVVKRSMPGKLPKLNIAYLERCQGIELNPGQKFCQYIFVILLSEPDVDDC</sequence>
<proteinExistence type="predicted"/>
<dbReference type="Proteomes" id="UP000298061">
    <property type="component" value="Unassembled WGS sequence"/>
</dbReference>
<name>A0A4Y9ZMW8_9AGAM</name>
<evidence type="ECO:0000313" key="2">
    <source>
        <dbReference type="Proteomes" id="UP000298061"/>
    </source>
</evidence>
<gene>
    <name evidence="1" type="ORF">EWM64_g8689</name>
</gene>
<dbReference type="AlphaFoldDB" id="A0A4Y9ZMW8"/>
<comment type="caution">
    <text evidence="1">The sequence shown here is derived from an EMBL/GenBank/DDBJ whole genome shotgun (WGS) entry which is preliminary data.</text>
</comment>
<evidence type="ECO:0000313" key="1">
    <source>
        <dbReference type="EMBL" id="TFY75323.1"/>
    </source>
</evidence>
<keyword evidence="2" id="KW-1185">Reference proteome</keyword>
<reference evidence="1 2" key="1">
    <citation type="submission" date="2019-02" db="EMBL/GenBank/DDBJ databases">
        <title>Genome sequencing of the rare red list fungi Hericium alpestre (H. flagellum).</title>
        <authorList>
            <person name="Buettner E."/>
            <person name="Kellner H."/>
        </authorList>
    </citation>
    <scope>NUCLEOTIDE SEQUENCE [LARGE SCALE GENOMIC DNA]</scope>
    <source>
        <strain evidence="1 2">DSM 108284</strain>
    </source>
</reference>
<protein>
    <submittedName>
        <fullName evidence="1">Uncharacterized protein</fullName>
    </submittedName>
</protein>
<dbReference type="EMBL" id="SFCI01001624">
    <property type="protein sequence ID" value="TFY75323.1"/>
    <property type="molecule type" value="Genomic_DNA"/>
</dbReference>
<organism evidence="1 2">
    <name type="scientific">Hericium alpestre</name>
    <dbReference type="NCBI Taxonomy" id="135208"/>
    <lineage>
        <taxon>Eukaryota</taxon>
        <taxon>Fungi</taxon>
        <taxon>Dikarya</taxon>
        <taxon>Basidiomycota</taxon>
        <taxon>Agaricomycotina</taxon>
        <taxon>Agaricomycetes</taxon>
        <taxon>Russulales</taxon>
        <taxon>Hericiaceae</taxon>
        <taxon>Hericium</taxon>
    </lineage>
</organism>
<accession>A0A4Y9ZMW8</accession>